<gene>
    <name evidence="3" type="ORF">F2P56_026192</name>
</gene>
<feature type="coiled-coil region" evidence="2">
    <location>
        <begin position="144"/>
        <end position="369"/>
    </location>
</feature>
<dbReference type="Gramene" id="Jr11_29530_p1">
    <property type="protein sequence ID" value="cds.Jr11_29530_p1"/>
    <property type="gene ID" value="Jr11_29530"/>
</dbReference>
<protein>
    <submittedName>
        <fullName evidence="3">Uncharacterized protein</fullName>
    </submittedName>
</protein>
<dbReference type="PANTHER" id="PTHR23160:SF19">
    <property type="entry name" value="MYOSIN HEAVY CHAIN-RELATED PROTEIN"/>
    <property type="match status" value="1"/>
</dbReference>
<feature type="non-terminal residue" evidence="3">
    <location>
        <position position="849"/>
    </location>
</feature>
<feature type="coiled-coil region" evidence="2">
    <location>
        <begin position="712"/>
        <end position="739"/>
    </location>
</feature>
<evidence type="ECO:0000256" key="2">
    <source>
        <dbReference type="SAM" id="Coils"/>
    </source>
</evidence>
<reference evidence="3" key="1">
    <citation type="submission" date="2015-10" db="EMBL/GenBank/DDBJ databases">
        <authorList>
            <person name="Martinez-Garcia P.J."/>
            <person name="Crepeau M.W."/>
            <person name="Puiu D."/>
            <person name="Gonzalez-Ibeas D."/>
            <person name="Whalen J."/>
            <person name="Stevens K."/>
            <person name="Paul R."/>
            <person name="Butterfield T."/>
            <person name="Britton M."/>
            <person name="Reagan R."/>
            <person name="Chakraborty S."/>
            <person name="Walawage S.L."/>
            <person name="Vasquez-Gross H.A."/>
            <person name="Cardeno C."/>
            <person name="Famula R."/>
            <person name="Pratt K."/>
            <person name="Kuruganti S."/>
            <person name="Aradhya M.K."/>
            <person name="Leslie C.A."/>
            <person name="Dandekar A.M."/>
            <person name="Salzberg S.L."/>
            <person name="Wegrzyn J.L."/>
            <person name="Langley C.H."/>
            <person name="Neale D.B."/>
        </authorList>
    </citation>
    <scope>NUCLEOTIDE SEQUENCE</scope>
    <source>
        <tissue evidence="3">Leaves</tissue>
    </source>
</reference>
<evidence type="ECO:0000256" key="1">
    <source>
        <dbReference type="ARBA" id="ARBA00023054"/>
    </source>
</evidence>
<dbReference type="GO" id="GO:0009507">
    <property type="term" value="C:chloroplast"/>
    <property type="evidence" value="ECO:0007669"/>
    <property type="project" value="EnsemblPlants"/>
</dbReference>
<dbReference type="AlphaFoldDB" id="A0A833X3U1"/>
<dbReference type="EMBL" id="LIHL02000011">
    <property type="protein sequence ID" value="KAF5456746.1"/>
    <property type="molecule type" value="Genomic_DNA"/>
</dbReference>
<accession>A0A833X3U1</accession>
<comment type="caution">
    <text evidence="3">The sequence shown here is derived from an EMBL/GenBank/DDBJ whole genome shotgun (WGS) entry which is preliminary data.</text>
</comment>
<feature type="coiled-coil region" evidence="2">
    <location>
        <begin position="419"/>
        <end position="593"/>
    </location>
</feature>
<dbReference type="GO" id="GO:0019252">
    <property type="term" value="P:starch biosynthetic process"/>
    <property type="evidence" value="ECO:0007669"/>
    <property type="project" value="EnsemblPlants"/>
</dbReference>
<sequence length="849" mass="97252">SYRLFSLQPNPIPSSICKPSLFLFLSLLTPQSVRLSLKTCCFRLGEIGDEWDGKRKRGIRGILTHISKEHGCAPPRLAMVFSAALRPILPATSSHLCSKLCYSRLNKRQDKLAFPMTKRRGHCLKVVRAVLNKRKISINDNGPTESAKILLERLFEQTQKLEEQMTQDSYPPEDVQPLLNLEVLESDLQAVLLALKQKEEDLQDAESIVLLEHSQLNCAKEELERRDEEIAAARCKHEQLEEEMKKSTRTLASQARQIEDLKLQLKKRDEEVATTQSSLSLKEEEMEKLRVELVKKIEEASKTDSELKSKIQLLNEANEVIQKQEYELQGLREAIREKEEELEVSLTLKKLEEEKLKAAEANLEKRTMEWLLAQEELNKVAEKASKHARETDETLEDFRRVKKLLGDVRSELVSSQKSLASSRQKMEEQEVQLEKQLTELEERKKNVMSYMVSLKDAQIEVESERVKLRVAQARNKELERDLSMEKELMEELQEELNKERTSLQQAIQDMSLLQEELDRKNTEFERMNNILQVKESESVEAKLEIQHLRSEQAALQLILEEKDMELLNARKKLEGLNQEIGELKMLMNSREDQLILATTMLKEKDDHVQLMKDELNDVKLKFSEANTAVQQIVELTNKLAMSIKDENSTAVSAFDDMGHDFLQQLLEKPTDGFSLQKRQVETELKLTRESLRMKEIEVLAVQRALTLKDEELRTVIGRLDAREKELKMLKEELNEDANDPRKLYALAQERIGDGSIGDLALEKLQLEAAQLEVEAATCALSKLIDMGRQLLNKASVSLDADNDASVLPQDDSDTGIDVVGHSECLTEVKYEVERLSALTEQLVQEAGIA</sequence>
<evidence type="ECO:0000313" key="3">
    <source>
        <dbReference type="EMBL" id="KAF5456746.1"/>
    </source>
</evidence>
<organism evidence="3 4">
    <name type="scientific">Juglans regia</name>
    <name type="common">English walnut</name>
    <dbReference type="NCBI Taxonomy" id="51240"/>
    <lineage>
        <taxon>Eukaryota</taxon>
        <taxon>Viridiplantae</taxon>
        <taxon>Streptophyta</taxon>
        <taxon>Embryophyta</taxon>
        <taxon>Tracheophyta</taxon>
        <taxon>Spermatophyta</taxon>
        <taxon>Magnoliopsida</taxon>
        <taxon>eudicotyledons</taxon>
        <taxon>Gunneridae</taxon>
        <taxon>Pentapetalae</taxon>
        <taxon>rosids</taxon>
        <taxon>fabids</taxon>
        <taxon>Fagales</taxon>
        <taxon>Juglandaceae</taxon>
        <taxon>Juglans</taxon>
    </lineage>
</organism>
<proteinExistence type="predicted"/>
<keyword evidence="1 2" id="KW-0175">Coiled coil</keyword>
<evidence type="ECO:0000313" key="4">
    <source>
        <dbReference type="Proteomes" id="UP000619265"/>
    </source>
</evidence>
<dbReference type="GO" id="GO:0010581">
    <property type="term" value="P:regulation of starch biosynthetic process"/>
    <property type="evidence" value="ECO:0007669"/>
    <property type="project" value="EnsemblPlants"/>
</dbReference>
<reference evidence="3" key="2">
    <citation type="submission" date="2020-03" db="EMBL/GenBank/DDBJ databases">
        <title>Walnut 2.0.</title>
        <authorList>
            <person name="Marrano A."/>
            <person name="Britton M."/>
            <person name="Zimin A.V."/>
            <person name="Zaini P.A."/>
            <person name="Workman R."/>
            <person name="Puiu D."/>
            <person name="Bianco L."/>
            <person name="Allen B.J."/>
            <person name="Troggio M."/>
            <person name="Leslie C.A."/>
            <person name="Timp W."/>
            <person name="Dendekar A."/>
            <person name="Salzberg S.L."/>
            <person name="Neale D.B."/>
        </authorList>
    </citation>
    <scope>NUCLEOTIDE SEQUENCE</scope>
    <source>
        <tissue evidence="3">Leaves</tissue>
    </source>
</reference>
<name>A0A833X3U1_JUGRE</name>
<dbReference type="PANTHER" id="PTHR23160">
    <property type="entry name" value="SYNAPTONEMAL COMPLEX PROTEIN-RELATED"/>
    <property type="match status" value="1"/>
</dbReference>
<dbReference type="Proteomes" id="UP000619265">
    <property type="component" value="Unassembled WGS sequence"/>
</dbReference>